<accession>A0A8S5U6K4</accession>
<protein>
    <recommendedName>
        <fullName evidence="3">rRNA biogenesis protein rrp5</fullName>
    </recommendedName>
</protein>
<feature type="region of interest" description="Disordered" evidence="1">
    <location>
        <begin position="32"/>
        <end position="51"/>
    </location>
</feature>
<evidence type="ECO:0000313" key="2">
    <source>
        <dbReference type="EMBL" id="DAF90087.1"/>
    </source>
</evidence>
<sequence length="104" mass="11578">MSRIKLLLDVVNGMRSLADSLEIMANAMSDGDSIPKEKVSAQKGADTPSVTHEQLRELAVKLSREKKREEIKQLIEKYGVKNITAVAVSDLDAFYADLQQMEVE</sequence>
<dbReference type="EMBL" id="BK016020">
    <property type="protein sequence ID" value="DAF90087.1"/>
    <property type="molecule type" value="Genomic_DNA"/>
</dbReference>
<name>A0A8S5U6K4_9CAUD</name>
<evidence type="ECO:0008006" key="3">
    <source>
        <dbReference type="Google" id="ProtNLM"/>
    </source>
</evidence>
<proteinExistence type="predicted"/>
<evidence type="ECO:0000256" key="1">
    <source>
        <dbReference type="SAM" id="MobiDB-lite"/>
    </source>
</evidence>
<reference evidence="2" key="1">
    <citation type="journal article" date="2021" name="Proc. Natl. Acad. Sci. U.S.A.">
        <title>A Catalog of Tens of Thousands of Viruses from Human Metagenomes Reveals Hidden Associations with Chronic Diseases.</title>
        <authorList>
            <person name="Tisza M.J."/>
            <person name="Buck C.B."/>
        </authorList>
    </citation>
    <scope>NUCLEOTIDE SEQUENCE</scope>
    <source>
        <strain evidence="2">CtEJj1</strain>
    </source>
</reference>
<organism evidence="2">
    <name type="scientific">Siphoviridae sp. ctEJj1</name>
    <dbReference type="NCBI Taxonomy" id="2825395"/>
    <lineage>
        <taxon>Viruses</taxon>
        <taxon>Duplodnaviria</taxon>
        <taxon>Heunggongvirae</taxon>
        <taxon>Uroviricota</taxon>
        <taxon>Caudoviricetes</taxon>
    </lineage>
</organism>